<dbReference type="AlphaFoldDB" id="A0A2S0WG83"/>
<gene>
    <name evidence="3" type="ORF">C3E79_10040</name>
</gene>
<protein>
    <submittedName>
        <fullName evidence="3">Uncharacterized protein</fullName>
    </submittedName>
</protein>
<dbReference type="RefSeq" id="WP_108404778.1">
    <property type="nucleotide sequence ID" value="NZ_CP026948.1"/>
</dbReference>
<proteinExistence type="predicted"/>
<evidence type="ECO:0000256" key="1">
    <source>
        <dbReference type="SAM" id="MobiDB-lite"/>
    </source>
</evidence>
<keyword evidence="2" id="KW-0472">Membrane</keyword>
<organism evidence="3 4">
    <name type="scientific">Corynebacterium liangguodongii</name>
    <dbReference type="NCBI Taxonomy" id="2079535"/>
    <lineage>
        <taxon>Bacteria</taxon>
        <taxon>Bacillati</taxon>
        <taxon>Actinomycetota</taxon>
        <taxon>Actinomycetes</taxon>
        <taxon>Mycobacteriales</taxon>
        <taxon>Corynebacteriaceae</taxon>
        <taxon>Corynebacterium</taxon>
    </lineage>
</organism>
<accession>A0A2S0WG83</accession>
<name>A0A2S0WG83_9CORY</name>
<reference evidence="4" key="1">
    <citation type="submission" date="2018-01" db="EMBL/GenBank/DDBJ databases">
        <authorList>
            <person name="Li J."/>
        </authorList>
    </citation>
    <scope>NUCLEOTIDE SEQUENCE [LARGE SCALE GENOMIC DNA]</scope>
    <source>
        <strain evidence="4">2184</strain>
    </source>
</reference>
<evidence type="ECO:0000313" key="4">
    <source>
        <dbReference type="Proteomes" id="UP000244754"/>
    </source>
</evidence>
<dbReference type="EMBL" id="CP026948">
    <property type="protein sequence ID" value="AWB84770.1"/>
    <property type="molecule type" value="Genomic_DNA"/>
</dbReference>
<dbReference type="KEGG" id="clia:C3E79_10040"/>
<dbReference type="OrthoDB" id="4427263at2"/>
<feature type="compositionally biased region" description="Polar residues" evidence="1">
    <location>
        <begin position="87"/>
        <end position="102"/>
    </location>
</feature>
<keyword evidence="4" id="KW-1185">Reference proteome</keyword>
<keyword evidence="2" id="KW-0812">Transmembrane</keyword>
<dbReference type="Proteomes" id="UP000244754">
    <property type="component" value="Chromosome"/>
</dbReference>
<feature type="transmembrane region" description="Helical" evidence="2">
    <location>
        <begin position="21"/>
        <end position="40"/>
    </location>
</feature>
<sequence>MSQITSAVHGEVKAQPFWLRYKASIIIVGSGLVSIIAQLAASPDLAGTQAATVLTIVATAAGFLINRFTRDGITPSMAPRLEAQITLGGTSAPTEHTPQHSTGGPAYTLGSSTPAGE</sequence>
<feature type="transmembrane region" description="Helical" evidence="2">
    <location>
        <begin position="46"/>
        <end position="65"/>
    </location>
</feature>
<feature type="region of interest" description="Disordered" evidence="1">
    <location>
        <begin position="84"/>
        <end position="117"/>
    </location>
</feature>
<keyword evidence="2" id="KW-1133">Transmembrane helix</keyword>
<evidence type="ECO:0000256" key="2">
    <source>
        <dbReference type="SAM" id="Phobius"/>
    </source>
</evidence>
<evidence type="ECO:0000313" key="3">
    <source>
        <dbReference type="EMBL" id="AWB84770.1"/>
    </source>
</evidence>